<feature type="compositionally biased region" description="Basic residues" evidence="5">
    <location>
        <begin position="118"/>
        <end position="128"/>
    </location>
</feature>
<name>A0ABQ7YMM1_BRANA</name>
<accession>A0ABQ7YMM1</accession>
<dbReference type="InterPro" id="IPR036388">
    <property type="entry name" value="WH-like_DNA-bd_sf"/>
</dbReference>
<evidence type="ECO:0000256" key="3">
    <source>
        <dbReference type="ARBA" id="ARBA00023125"/>
    </source>
</evidence>
<comment type="subcellular location">
    <subcellularLocation>
        <location evidence="1">Nucleus</location>
    </subcellularLocation>
</comment>
<evidence type="ECO:0000313" key="8">
    <source>
        <dbReference type="Proteomes" id="UP000824890"/>
    </source>
</evidence>
<dbReference type="Gene3D" id="1.10.10.10">
    <property type="entry name" value="Winged helix-like DNA-binding domain superfamily/Winged helix DNA-binding domain"/>
    <property type="match status" value="1"/>
</dbReference>
<dbReference type="SUPFAM" id="SSF46785">
    <property type="entry name" value="Winged helix' DNA-binding domain"/>
    <property type="match status" value="1"/>
</dbReference>
<dbReference type="InterPro" id="IPR036390">
    <property type="entry name" value="WH_DNA-bd_sf"/>
</dbReference>
<keyword evidence="2" id="KW-0677">Repeat</keyword>
<gene>
    <name evidence="7" type="ORF">HID58_076485</name>
</gene>
<evidence type="ECO:0000256" key="1">
    <source>
        <dbReference type="ARBA" id="ARBA00004123"/>
    </source>
</evidence>
<feature type="non-terminal residue" evidence="7">
    <location>
        <position position="1"/>
    </location>
</feature>
<evidence type="ECO:0000256" key="2">
    <source>
        <dbReference type="ARBA" id="ARBA00022737"/>
    </source>
</evidence>
<feature type="compositionally biased region" description="Basic and acidic residues" evidence="5">
    <location>
        <begin position="187"/>
        <end position="198"/>
    </location>
</feature>
<keyword evidence="3" id="KW-0238">DNA-binding</keyword>
<dbReference type="PROSITE" id="PS51504">
    <property type="entry name" value="H15"/>
    <property type="match status" value="1"/>
</dbReference>
<evidence type="ECO:0000259" key="6">
    <source>
        <dbReference type="PROSITE" id="PS51504"/>
    </source>
</evidence>
<dbReference type="Proteomes" id="UP000824890">
    <property type="component" value="Unassembled WGS sequence"/>
</dbReference>
<dbReference type="PRINTS" id="PR00930">
    <property type="entry name" value="HIGHMOBLTYIY"/>
</dbReference>
<dbReference type="SMART" id="SM00526">
    <property type="entry name" value="H15"/>
    <property type="match status" value="1"/>
</dbReference>
<dbReference type="Pfam" id="PF02178">
    <property type="entry name" value="AT_hook"/>
    <property type="match status" value="4"/>
</dbReference>
<dbReference type="PANTHER" id="PTHR11467">
    <property type="entry name" value="HISTONE H1"/>
    <property type="match status" value="1"/>
</dbReference>
<dbReference type="SMART" id="SM00384">
    <property type="entry name" value="AT_hook"/>
    <property type="match status" value="4"/>
</dbReference>
<comment type="caution">
    <text evidence="7">The sequence shown here is derived from an EMBL/GenBank/DDBJ whole genome shotgun (WGS) entry which is preliminary data.</text>
</comment>
<feature type="domain" description="H15" evidence="6">
    <location>
        <begin position="45"/>
        <end position="114"/>
    </location>
</feature>
<evidence type="ECO:0000313" key="7">
    <source>
        <dbReference type="EMBL" id="KAH0869463.1"/>
    </source>
</evidence>
<keyword evidence="8" id="KW-1185">Reference proteome</keyword>
<feature type="compositionally biased region" description="Basic and acidic residues" evidence="5">
    <location>
        <begin position="158"/>
        <end position="170"/>
    </location>
</feature>
<dbReference type="PANTHER" id="PTHR11467:SF103">
    <property type="entry name" value="HMG-Y-RELATED PROTEIN A"/>
    <property type="match status" value="1"/>
</dbReference>
<proteinExistence type="predicted"/>
<evidence type="ECO:0000256" key="4">
    <source>
        <dbReference type="ARBA" id="ARBA00023242"/>
    </source>
</evidence>
<feature type="region of interest" description="Disordered" evidence="5">
    <location>
        <begin position="109"/>
        <end position="228"/>
    </location>
</feature>
<organism evidence="7 8">
    <name type="scientific">Brassica napus</name>
    <name type="common">Rape</name>
    <dbReference type="NCBI Taxonomy" id="3708"/>
    <lineage>
        <taxon>Eukaryota</taxon>
        <taxon>Viridiplantae</taxon>
        <taxon>Streptophyta</taxon>
        <taxon>Embryophyta</taxon>
        <taxon>Tracheophyta</taxon>
        <taxon>Spermatophyta</taxon>
        <taxon>Magnoliopsida</taxon>
        <taxon>eudicotyledons</taxon>
        <taxon>Gunneridae</taxon>
        <taxon>Pentapetalae</taxon>
        <taxon>rosids</taxon>
        <taxon>malvids</taxon>
        <taxon>Brassicales</taxon>
        <taxon>Brassicaceae</taxon>
        <taxon>Brassiceae</taxon>
        <taxon>Brassica</taxon>
    </lineage>
</organism>
<dbReference type="InterPro" id="IPR017956">
    <property type="entry name" value="AT_hook_DNA-bd_motif"/>
</dbReference>
<sequence length="228" mass="24358">PIQATVLSLLPHSSLSLSPCKFMATETEFEPQQSPMAEEQPSPFSLPPYPQMIMEAIEASNDANGCNKTAIAKHIESTQASLPPSHMTLLSYHLNQMKQSGQIAMVKNNYMKPDPHAPPKRGRGRPPKAKPQGDSSHVAVPAPAPPVSSPRPRGRPPKAKEPSSEVETKVAEPSGSGRPRGRPPKKQKTESEAVKADVEPAEAPAGTGERRGRGRPPKAKPAMVPVGC</sequence>
<dbReference type="Pfam" id="PF00538">
    <property type="entry name" value="Linker_histone"/>
    <property type="match status" value="1"/>
</dbReference>
<dbReference type="PRINTS" id="PR00929">
    <property type="entry name" value="ATHOOK"/>
</dbReference>
<protein>
    <recommendedName>
        <fullName evidence="6">H15 domain-containing protein</fullName>
    </recommendedName>
</protein>
<reference evidence="7 8" key="1">
    <citation type="submission" date="2021-05" db="EMBL/GenBank/DDBJ databases">
        <title>Genome Assembly of Synthetic Allotetraploid Brassica napus Reveals Homoeologous Exchanges between Subgenomes.</title>
        <authorList>
            <person name="Davis J.T."/>
        </authorList>
    </citation>
    <scope>NUCLEOTIDE SEQUENCE [LARGE SCALE GENOMIC DNA]</scope>
    <source>
        <strain evidence="8">cv. Da-Ae</strain>
        <tissue evidence="7">Seedling</tissue>
    </source>
</reference>
<evidence type="ECO:0000256" key="5">
    <source>
        <dbReference type="SAM" id="MobiDB-lite"/>
    </source>
</evidence>
<dbReference type="EMBL" id="JAGKQM010000017">
    <property type="protein sequence ID" value="KAH0869463.1"/>
    <property type="molecule type" value="Genomic_DNA"/>
</dbReference>
<dbReference type="InterPro" id="IPR005818">
    <property type="entry name" value="Histone_H1/H5_H15"/>
</dbReference>
<keyword evidence="4" id="KW-0539">Nucleus</keyword>
<dbReference type="InterPro" id="IPR000116">
    <property type="entry name" value="HMGA"/>
</dbReference>